<feature type="domain" description="ABC transporter" evidence="8">
    <location>
        <begin position="3"/>
        <end position="238"/>
    </location>
</feature>
<dbReference type="PROSITE" id="PS50893">
    <property type="entry name" value="ABC_TRANSPORTER_2"/>
    <property type="match status" value="1"/>
</dbReference>
<dbReference type="EC" id="7.6.2.9" evidence="6"/>
<dbReference type="InterPro" id="IPR027417">
    <property type="entry name" value="P-loop_NTPase"/>
</dbReference>
<keyword evidence="3 9" id="KW-0067">ATP-binding</keyword>
<dbReference type="InterPro" id="IPR017871">
    <property type="entry name" value="ABC_transporter-like_CS"/>
</dbReference>
<evidence type="ECO:0000259" key="8">
    <source>
        <dbReference type="PROSITE" id="PS50893"/>
    </source>
</evidence>
<dbReference type="Proteomes" id="UP000683139">
    <property type="component" value="Unassembled WGS sequence"/>
</dbReference>
<dbReference type="InterPro" id="IPR050093">
    <property type="entry name" value="ABC_SmlMolc_Importer"/>
</dbReference>
<dbReference type="GO" id="GO:0015418">
    <property type="term" value="F:ABC-type quaternary ammonium compound transporting activity"/>
    <property type="evidence" value="ECO:0007669"/>
    <property type="project" value="UniProtKB-EC"/>
</dbReference>
<evidence type="ECO:0000256" key="7">
    <source>
        <dbReference type="ARBA" id="ARBA00070305"/>
    </source>
</evidence>
<sequence>MEVELRGVSKAFDGTTALQPIDLTISSGSFTTLLGPSGCGKTTLLRLIAGLERPDRGSIRIGDKLVFDAERGIYMPPQQRELGMVFQDFALWPHMTVYENVAFGLKARGRGKEASAQVARAIEAVRLQGFEKRYPHQLSGGQQQRVAFARSIASQAGLILFDEPLSALDALLRDEMREELVQMVRELGVTAVYVTHDQTEAMSMSDTIIVMRQGEMLQRGKPEDIYHTPVHPFVARFVGRSNWIEADRQLVRPEHVQWTAQPEARTFTGVVTRVSYLGDRYEVTIKLANDSIWTAYHHERIAIGDQVQVAVAKQHIHSLESASDLEAPSVKQEEQYQLKEVINR</sequence>
<dbReference type="InterPro" id="IPR012340">
    <property type="entry name" value="NA-bd_OB-fold"/>
</dbReference>
<keyword evidence="1" id="KW-0813">Transport</keyword>
<evidence type="ECO:0000256" key="4">
    <source>
        <dbReference type="ARBA" id="ARBA00052482"/>
    </source>
</evidence>
<keyword evidence="2" id="KW-0547">Nucleotide-binding</keyword>
<dbReference type="PANTHER" id="PTHR42781:SF4">
    <property type="entry name" value="SPERMIDINE_PUTRESCINE IMPORT ATP-BINDING PROTEIN POTA"/>
    <property type="match status" value="1"/>
</dbReference>
<accession>A0A919YNC1</accession>
<dbReference type="InterPro" id="IPR003439">
    <property type="entry name" value="ABC_transporter-like_ATP-bd"/>
</dbReference>
<dbReference type="RefSeq" id="WP_213513467.1">
    <property type="nucleotide sequence ID" value="NZ_BOSE01000001.1"/>
</dbReference>
<dbReference type="PROSITE" id="PS00211">
    <property type="entry name" value="ABC_TRANSPORTER_1"/>
    <property type="match status" value="1"/>
</dbReference>
<dbReference type="SUPFAM" id="SSF50331">
    <property type="entry name" value="MOP-like"/>
    <property type="match status" value="1"/>
</dbReference>
<comment type="caution">
    <text evidence="9">The sequence shown here is derived from an EMBL/GenBank/DDBJ whole genome shotgun (WGS) entry which is preliminary data.</text>
</comment>
<gene>
    <name evidence="9" type="ORF">J40TS1_08810</name>
</gene>
<evidence type="ECO:0000256" key="5">
    <source>
        <dbReference type="ARBA" id="ARBA00063934"/>
    </source>
</evidence>
<evidence type="ECO:0000256" key="1">
    <source>
        <dbReference type="ARBA" id="ARBA00022448"/>
    </source>
</evidence>
<dbReference type="GO" id="GO:0005524">
    <property type="term" value="F:ATP binding"/>
    <property type="evidence" value="ECO:0007669"/>
    <property type="project" value="UniProtKB-KW"/>
</dbReference>
<dbReference type="EMBL" id="BOSE01000001">
    <property type="protein sequence ID" value="GIP15239.1"/>
    <property type="molecule type" value="Genomic_DNA"/>
</dbReference>
<evidence type="ECO:0000256" key="3">
    <source>
        <dbReference type="ARBA" id="ARBA00022840"/>
    </source>
</evidence>
<evidence type="ECO:0000313" key="9">
    <source>
        <dbReference type="EMBL" id="GIP15239.1"/>
    </source>
</evidence>
<evidence type="ECO:0000256" key="2">
    <source>
        <dbReference type="ARBA" id="ARBA00022741"/>
    </source>
</evidence>
<evidence type="ECO:0000313" key="10">
    <source>
        <dbReference type="Proteomes" id="UP000683139"/>
    </source>
</evidence>
<proteinExistence type="predicted"/>
<evidence type="ECO:0000256" key="6">
    <source>
        <dbReference type="ARBA" id="ARBA00066388"/>
    </source>
</evidence>
<reference evidence="9" key="1">
    <citation type="submission" date="2021-03" db="EMBL/GenBank/DDBJ databases">
        <title>Antimicrobial resistance genes in bacteria isolated from Japanese honey, and their potential for conferring macrolide and lincosamide resistance in the American foulbrood pathogen Paenibacillus larvae.</title>
        <authorList>
            <person name="Okamoto M."/>
            <person name="Kumagai M."/>
            <person name="Kanamori H."/>
            <person name="Takamatsu D."/>
        </authorList>
    </citation>
    <scope>NUCLEOTIDE SEQUENCE</scope>
    <source>
        <strain evidence="9">J40TS1</strain>
    </source>
</reference>
<dbReference type="InterPro" id="IPR013611">
    <property type="entry name" value="Transp-assoc_OB_typ2"/>
</dbReference>
<dbReference type="FunFam" id="3.40.50.300:FF:000425">
    <property type="entry name" value="Probable ABC transporter, ATP-binding subunit"/>
    <property type="match status" value="1"/>
</dbReference>
<dbReference type="GO" id="GO:0016887">
    <property type="term" value="F:ATP hydrolysis activity"/>
    <property type="evidence" value="ECO:0007669"/>
    <property type="project" value="InterPro"/>
</dbReference>
<keyword evidence="10" id="KW-1185">Reference proteome</keyword>
<dbReference type="InterPro" id="IPR008995">
    <property type="entry name" value="Mo/tungstate-bd_C_term_dom"/>
</dbReference>
<dbReference type="Pfam" id="PF00005">
    <property type="entry name" value="ABC_tran"/>
    <property type="match status" value="1"/>
</dbReference>
<dbReference type="AlphaFoldDB" id="A0A919YNC1"/>
<dbReference type="SMART" id="SM00382">
    <property type="entry name" value="AAA"/>
    <property type="match status" value="1"/>
</dbReference>
<organism evidence="9 10">
    <name type="scientific">Paenibacillus montaniterrae</name>
    <dbReference type="NCBI Taxonomy" id="429341"/>
    <lineage>
        <taxon>Bacteria</taxon>
        <taxon>Bacillati</taxon>
        <taxon>Bacillota</taxon>
        <taxon>Bacilli</taxon>
        <taxon>Bacillales</taxon>
        <taxon>Paenibacillaceae</taxon>
        <taxon>Paenibacillus</taxon>
    </lineage>
</organism>
<dbReference type="Gene3D" id="2.40.50.140">
    <property type="entry name" value="Nucleic acid-binding proteins"/>
    <property type="match status" value="1"/>
</dbReference>
<dbReference type="PANTHER" id="PTHR42781">
    <property type="entry name" value="SPERMIDINE/PUTRESCINE IMPORT ATP-BINDING PROTEIN POTA"/>
    <property type="match status" value="1"/>
</dbReference>
<dbReference type="InterPro" id="IPR003593">
    <property type="entry name" value="AAA+_ATPase"/>
</dbReference>
<protein>
    <recommendedName>
        <fullName evidence="7">Carnitine transport ATP-binding protein OpuCA</fullName>
        <ecNumber evidence="6">7.6.2.9</ecNumber>
    </recommendedName>
</protein>
<dbReference type="Gene3D" id="3.40.50.300">
    <property type="entry name" value="P-loop containing nucleotide triphosphate hydrolases"/>
    <property type="match status" value="1"/>
</dbReference>
<name>A0A919YNC1_9BACL</name>
<dbReference type="GO" id="GO:0043190">
    <property type="term" value="C:ATP-binding cassette (ABC) transporter complex"/>
    <property type="evidence" value="ECO:0007669"/>
    <property type="project" value="InterPro"/>
</dbReference>
<dbReference type="SUPFAM" id="SSF52540">
    <property type="entry name" value="P-loop containing nucleoside triphosphate hydrolases"/>
    <property type="match status" value="1"/>
</dbReference>
<comment type="subunit">
    <text evidence="5">The complex is composed of two ATP-binding proteins (OpuCA), two transmembrane proteins (OpuCB and OpuCD) and a solute-binding protein (OpuCC).</text>
</comment>
<dbReference type="Pfam" id="PF08402">
    <property type="entry name" value="TOBE_2"/>
    <property type="match status" value="1"/>
</dbReference>
<comment type="catalytic activity">
    <reaction evidence="4">
        <text>a quaternary ammonium(out) + ATP + H2O = a quaternary ammonium(in) + ADP + phosphate + H(+)</text>
        <dbReference type="Rhea" id="RHEA:11036"/>
        <dbReference type="ChEBI" id="CHEBI:15377"/>
        <dbReference type="ChEBI" id="CHEBI:15378"/>
        <dbReference type="ChEBI" id="CHEBI:30616"/>
        <dbReference type="ChEBI" id="CHEBI:35267"/>
        <dbReference type="ChEBI" id="CHEBI:43474"/>
        <dbReference type="ChEBI" id="CHEBI:456216"/>
        <dbReference type="EC" id="7.6.2.9"/>
    </reaction>
</comment>